<keyword evidence="2" id="KW-1185">Reference proteome</keyword>
<sequence length="88" mass="10180">RRPNAYIGLERVEYAPNTTFPPIVNFPLSAFQIDTGGSRHITEDDRLWHKDGATVVPEERHIVVSKMRSTVLQFRAMDWGMEKCELHL</sequence>
<dbReference type="InParanoid" id="A0A165DZD5"/>
<name>A0A165DZD5_EXIGL</name>
<gene>
    <name evidence="1" type="ORF">EXIGLDRAFT_582146</name>
</gene>
<organism evidence="1 2">
    <name type="scientific">Exidia glandulosa HHB12029</name>
    <dbReference type="NCBI Taxonomy" id="1314781"/>
    <lineage>
        <taxon>Eukaryota</taxon>
        <taxon>Fungi</taxon>
        <taxon>Dikarya</taxon>
        <taxon>Basidiomycota</taxon>
        <taxon>Agaricomycotina</taxon>
        <taxon>Agaricomycetes</taxon>
        <taxon>Auriculariales</taxon>
        <taxon>Exidiaceae</taxon>
        <taxon>Exidia</taxon>
    </lineage>
</organism>
<protein>
    <submittedName>
        <fullName evidence="1">Uncharacterized protein</fullName>
    </submittedName>
</protein>
<evidence type="ECO:0000313" key="1">
    <source>
        <dbReference type="EMBL" id="KZV85737.1"/>
    </source>
</evidence>
<dbReference type="AlphaFoldDB" id="A0A165DZD5"/>
<reference evidence="1 2" key="1">
    <citation type="journal article" date="2016" name="Mol. Biol. Evol.">
        <title>Comparative Genomics of Early-Diverging Mushroom-Forming Fungi Provides Insights into the Origins of Lignocellulose Decay Capabilities.</title>
        <authorList>
            <person name="Nagy L.G."/>
            <person name="Riley R."/>
            <person name="Tritt A."/>
            <person name="Adam C."/>
            <person name="Daum C."/>
            <person name="Floudas D."/>
            <person name="Sun H."/>
            <person name="Yadav J.S."/>
            <person name="Pangilinan J."/>
            <person name="Larsson K.H."/>
            <person name="Matsuura K."/>
            <person name="Barry K."/>
            <person name="Labutti K."/>
            <person name="Kuo R."/>
            <person name="Ohm R.A."/>
            <person name="Bhattacharya S.S."/>
            <person name="Shirouzu T."/>
            <person name="Yoshinaga Y."/>
            <person name="Martin F.M."/>
            <person name="Grigoriev I.V."/>
            <person name="Hibbett D.S."/>
        </authorList>
    </citation>
    <scope>NUCLEOTIDE SEQUENCE [LARGE SCALE GENOMIC DNA]</scope>
    <source>
        <strain evidence="1 2">HHB12029</strain>
    </source>
</reference>
<accession>A0A165DZD5</accession>
<dbReference type="Proteomes" id="UP000077266">
    <property type="component" value="Unassembled WGS sequence"/>
</dbReference>
<dbReference type="EMBL" id="KV426178">
    <property type="protein sequence ID" value="KZV85737.1"/>
    <property type="molecule type" value="Genomic_DNA"/>
</dbReference>
<dbReference type="OrthoDB" id="3350619at2759"/>
<evidence type="ECO:0000313" key="2">
    <source>
        <dbReference type="Proteomes" id="UP000077266"/>
    </source>
</evidence>
<proteinExistence type="predicted"/>
<feature type="non-terminal residue" evidence="1">
    <location>
        <position position="1"/>
    </location>
</feature>
<feature type="non-terminal residue" evidence="1">
    <location>
        <position position="88"/>
    </location>
</feature>